<evidence type="ECO:0000313" key="8">
    <source>
        <dbReference type="Ensembl" id="ENSDLAP00005073315.1"/>
    </source>
</evidence>
<keyword evidence="5" id="KW-0325">Glycoprotein</keyword>
<protein>
    <recommendedName>
        <fullName evidence="7">Ig-like domain-containing protein</fullName>
    </recommendedName>
</protein>
<dbReference type="GO" id="GO:1903037">
    <property type="term" value="P:regulation of leukocyte cell-cell adhesion"/>
    <property type="evidence" value="ECO:0007669"/>
    <property type="project" value="UniProtKB-ARBA"/>
</dbReference>
<dbReference type="PANTHER" id="PTHR24100:SF151">
    <property type="entry name" value="ICOS LIGAND"/>
    <property type="match status" value="1"/>
</dbReference>
<keyword evidence="6" id="KW-0393">Immunoglobulin domain</keyword>
<dbReference type="InterPro" id="IPR013106">
    <property type="entry name" value="Ig_V-set"/>
</dbReference>
<dbReference type="GO" id="GO:0050863">
    <property type="term" value="P:regulation of T cell activation"/>
    <property type="evidence" value="ECO:0007669"/>
    <property type="project" value="UniProtKB-ARBA"/>
</dbReference>
<dbReference type="PROSITE" id="PS50835">
    <property type="entry name" value="IG_LIKE"/>
    <property type="match status" value="1"/>
</dbReference>
<evidence type="ECO:0000256" key="4">
    <source>
        <dbReference type="ARBA" id="ARBA00023157"/>
    </source>
</evidence>
<sequence>MTQCSDSCVFPGDSSVRSPPETVLAFAGEAVILPCSFSPTASDDFPTVEWSKEDLQPNVVFLYRDGCETYEMKNPLFQYRTSFIPKELKNRNISLRISNVQLTDAGIYQCMRLWKNGHRDITTVELVVGTSSQVPALPVSVSVPRLMCHLLVGTPYLLSTILLGLIYRDRNRGKTNPVYASKKTILHLLQHRWLQREEAATTSSWK</sequence>
<dbReference type="Ensembl" id="ENSDLAT00005071118.1">
    <property type="protein sequence ID" value="ENSDLAP00005073315.1"/>
    <property type="gene ID" value="ENSDLAG00005031495.1"/>
</dbReference>
<comment type="subcellular location">
    <subcellularLocation>
        <location evidence="1">Membrane</location>
    </subcellularLocation>
</comment>
<dbReference type="GO" id="GO:0009897">
    <property type="term" value="C:external side of plasma membrane"/>
    <property type="evidence" value="ECO:0007669"/>
    <property type="project" value="TreeGrafter"/>
</dbReference>
<dbReference type="SMART" id="SM00409">
    <property type="entry name" value="IG"/>
    <property type="match status" value="1"/>
</dbReference>
<dbReference type="InterPro" id="IPR036179">
    <property type="entry name" value="Ig-like_dom_sf"/>
</dbReference>
<keyword evidence="3" id="KW-0472">Membrane</keyword>
<evidence type="ECO:0000256" key="1">
    <source>
        <dbReference type="ARBA" id="ARBA00004370"/>
    </source>
</evidence>
<dbReference type="GO" id="GO:0001817">
    <property type="term" value="P:regulation of cytokine production"/>
    <property type="evidence" value="ECO:0007669"/>
    <property type="project" value="TreeGrafter"/>
</dbReference>
<evidence type="ECO:0000256" key="3">
    <source>
        <dbReference type="ARBA" id="ARBA00023136"/>
    </source>
</evidence>
<dbReference type="InterPro" id="IPR003599">
    <property type="entry name" value="Ig_sub"/>
</dbReference>
<reference evidence="8" key="2">
    <citation type="submission" date="2025-09" db="UniProtKB">
        <authorList>
            <consortium name="Ensembl"/>
        </authorList>
    </citation>
    <scope>IDENTIFICATION</scope>
</reference>
<dbReference type="GO" id="GO:0050852">
    <property type="term" value="P:T cell receptor signaling pathway"/>
    <property type="evidence" value="ECO:0007669"/>
    <property type="project" value="TreeGrafter"/>
</dbReference>
<keyword evidence="2" id="KW-0732">Signal</keyword>
<evidence type="ECO:0000256" key="2">
    <source>
        <dbReference type="ARBA" id="ARBA00022729"/>
    </source>
</evidence>
<dbReference type="SUPFAM" id="SSF48726">
    <property type="entry name" value="Immunoglobulin"/>
    <property type="match status" value="1"/>
</dbReference>
<proteinExistence type="predicted"/>
<keyword evidence="4" id="KW-1015">Disulfide bond</keyword>
<dbReference type="InterPro" id="IPR050504">
    <property type="entry name" value="IgSF_BTN/MOG"/>
</dbReference>
<evidence type="ECO:0000313" key="9">
    <source>
        <dbReference type="Proteomes" id="UP000694389"/>
    </source>
</evidence>
<dbReference type="Pfam" id="PF07686">
    <property type="entry name" value="V-set"/>
    <property type="match status" value="1"/>
</dbReference>
<dbReference type="GO" id="GO:0005102">
    <property type="term" value="F:signaling receptor binding"/>
    <property type="evidence" value="ECO:0007669"/>
    <property type="project" value="TreeGrafter"/>
</dbReference>
<dbReference type="FunFam" id="2.60.40.10:FF:000142">
    <property type="entry name" value="V-set domain-containing T-cell activation inhibitor 1"/>
    <property type="match status" value="1"/>
</dbReference>
<evidence type="ECO:0000256" key="6">
    <source>
        <dbReference type="ARBA" id="ARBA00023319"/>
    </source>
</evidence>
<keyword evidence="9" id="KW-1185">Reference proteome</keyword>
<evidence type="ECO:0000256" key="5">
    <source>
        <dbReference type="ARBA" id="ARBA00023180"/>
    </source>
</evidence>
<dbReference type="SMART" id="SM00406">
    <property type="entry name" value="IGv"/>
    <property type="match status" value="1"/>
</dbReference>
<dbReference type="PANTHER" id="PTHR24100">
    <property type="entry name" value="BUTYROPHILIN"/>
    <property type="match status" value="1"/>
</dbReference>
<name>A0A8P4G4Y5_DICLA</name>
<dbReference type="Proteomes" id="UP000694389">
    <property type="component" value="Unassembled WGS sequence"/>
</dbReference>
<dbReference type="InterPro" id="IPR007110">
    <property type="entry name" value="Ig-like_dom"/>
</dbReference>
<dbReference type="Gene3D" id="2.60.40.10">
    <property type="entry name" value="Immunoglobulins"/>
    <property type="match status" value="1"/>
</dbReference>
<organism evidence="8 9">
    <name type="scientific">Dicentrarchus labrax</name>
    <name type="common">European seabass</name>
    <name type="synonym">Morone labrax</name>
    <dbReference type="NCBI Taxonomy" id="13489"/>
    <lineage>
        <taxon>Eukaryota</taxon>
        <taxon>Metazoa</taxon>
        <taxon>Chordata</taxon>
        <taxon>Craniata</taxon>
        <taxon>Vertebrata</taxon>
        <taxon>Euteleostomi</taxon>
        <taxon>Actinopterygii</taxon>
        <taxon>Neopterygii</taxon>
        <taxon>Teleostei</taxon>
        <taxon>Neoteleostei</taxon>
        <taxon>Acanthomorphata</taxon>
        <taxon>Eupercaria</taxon>
        <taxon>Moronidae</taxon>
        <taxon>Dicentrarchus</taxon>
    </lineage>
</organism>
<dbReference type="AlphaFoldDB" id="A0A8P4G4Y5"/>
<dbReference type="GeneTree" id="ENSGT01050000244843"/>
<evidence type="ECO:0000259" key="7">
    <source>
        <dbReference type="PROSITE" id="PS50835"/>
    </source>
</evidence>
<dbReference type="InterPro" id="IPR013783">
    <property type="entry name" value="Ig-like_fold"/>
</dbReference>
<reference evidence="8" key="1">
    <citation type="submission" date="2025-08" db="UniProtKB">
        <authorList>
            <consortium name="Ensembl"/>
        </authorList>
    </citation>
    <scope>IDENTIFICATION</scope>
</reference>
<accession>A0A8P4G4Y5</accession>
<feature type="domain" description="Ig-like" evidence="7">
    <location>
        <begin position="11"/>
        <end position="110"/>
    </location>
</feature>